<accession>A0A814E791</accession>
<reference evidence="1" key="1">
    <citation type="submission" date="2021-02" db="EMBL/GenBank/DDBJ databases">
        <authorList>
            <person name="Nowell W R."/>
        </authorList>
    </citation>
    <scope>NUCLEOTIDE SEQUENCE</scope>
    <source>
        <strain evidence="1">Ploen Becks lab</strain>
    </source>
</reference>
<dbReference type="EMBL" id="CAJNOC010003085">
    <property type="protein sequence ID" value="CAF0966997.1"/>
    <property type="molecule type" value="Genomic_DNA"/>
</dbReference>
<keyword evidence="2" id="KW-1185">Reference proteome</keyword>
<dbReference type="OrthoDB" id="6770924at2759"/>
<organism evidence="1 2">
    <name type="scientific">Brachionus calyciflorus</name>
    <dbReference type="NCBI Taxonomy" id="104777"/>
    <lineage>
        <taxon>Eukaryota</taxon>
        <taxon>Metazoa</taxon>
        <taxon>Spiralia</taxon>
        <taxon>Gnathifera</taxon>
        <taxon>Rotifera</taxon>
        <taxon>Eurotatoria</taxon>
        <taxon>Monogononta</taxon>
        <taxon>Pseudotrocha</taxon>
        <taxon>Ploima</taxon>
        <taxon>Brachionidae</taxon>
        <taxon>Brachionus</taxon>
    </lineage>
</organism>
<sequence length="125" mass="14672">MDIQLTRLELFNEIFGYYSEEALEARNKDKKYIRLFHTRKISRVTTLTDQFNRLLVTSDPIISTISNEAEDEIKEEIEKSVDNNNNNEMEIDDEESDIHHVFEILLNADSNIIGDIEKSDLYDDN</sequence>
<proteinExistence type="predicted"/>
<evidence type="ECO:0000313" key="2">
    <source>
        <dbReference type="Proteomes" id="UP000663879"/>
    </source>
</evidence>
<protein>
    <submittedName>
        <fullName evidence="1">Uncharacterized protein</fullName>
    </submittedName>
</protein>
<gene>
    <name evidence="1" type="ORF">OXX778_LOCUS14715</name>
</gene>
<dbReference type="Proteomes" id="UP000663879">
    <property type="component" value="Unassembled WGS sequence"/>
</dbReference>
<comment type="caution">
    <text evidence="1">The sequence shown here is derived from an EMBL/GenBank/DDBJ whole genome shotgun (WGS) entry which is preliminary data.</text>
</comment>
<evidence type="ECO:0000313" key="1">
    <source>
        <dbReference type="EMBL" id="CAF0966997.1"/>
    </source>
</evidence>
<name>A0A814E791_9BILA</name>
<dbReference type="AlphaFoldDB" id="A0A814E791"/>